<reference evidence="2 3" key="1">
    <citation type="submission" date="2024-07" db="EMBL/GenBank/DDBJ databases">
        <title>Section-level genome sequencing and comparative genomics of Aspergillus sections Usti and Cavernicolus.</title>
        <authorList>
            <consortium name="Lawrence Berkeley National Laboratory"/>
            <person name="Nybo J.L."/>
            <person name="Vesth T.C."/>
            <person name="Theobald S."/>
            <person name="Frisvad J.C."/>
            <person name="Larsen T.O."/>
            <person name="Kjaerboelling I."/>
            <person name="Rothschild-Mancinelli K."/>
            <person name="Lyhne E.K."/>
            <person name="Kogle M.E."/>
            <person name="Barry K."/>
            <person name="Clum A."/>
            <person name="Na H."/>
            <person name="Ledsgaard L."/>
            <person name="Lin J."/>
            <person name="Lipzen A."/>
            <person name="Kuo A."/>
            <person name="Riley R."/>
            <person name="Mondo S."/>
            <person name="LaButti K."/>
            <person name="Haridas S."/>
            <person name="Pangalinan J."/>
            <person name="Salamov A.A."/>
            <person name="Simmons B.A."/>
            <person name="Magnuson J.K."/>
            <person name="Chen J."/>
            <person name="Drula E."/>
            <person name="Henrissat B."/>
            <person name="Wiebenga A."/>
            <person name="Lubbers R.J."/>
            <person name="Gomes A.C."/>
            <person name="Macurrencykelacurrency M.R."/>
            <person name="Stajich J."/>
            <person name="Grigoriev I.V."/>
            <person name="Mortensen U.H."/>
            <person name="De vries R.P."/>
            <person name="Baker S.E."/>
            <person name="Andersen M.R."/>
        </authorList>
    </citation>
    <scope>NUCLEOTIDE SEQUENCE [LARGE SCALE GENOMIC DNA]</scope>
    <source>
        <strain evidence="2 3">CBS 756.74</strain>
    </source>
</reference>
<accession>A0ABR4LCW8</accession>
<feature type="domain" description="Non-haem dioxygenase N-terminal" evidence="1">
    <location>
        <begin position="32"/>
        <end position="115"/>
    </location>
</feature>
<proteinExistence type="predicted"/>
<dbReference type="InterPro" id="IPR026992">
    <property type="entry name" value="DIOX_N"/>
</dbReference>
<gene>
    <name evidence="2" type="ORF">BJX68DRAFT_14058</name>
</gene>
<evidence type="ECO:0000259" key="1">
    <source>
        <dbReference type="Pfam" id="PF14226"/>
    </source>
</evidence>
<dbReference type="InterPro" id="IPR027443">
    <property type="entry name" value="IPNS-like_sf"/>
</dbReference>
<organism evidence="2 3">
    <name type="scientific">Aspergillus pseudodeflectus</name>
    <dbReference type="NCBI Taxonomy" id="176178"/>
    <lineage>
        <taxon>Eukaryota</taxon>
        <taxon>Fungi</taxon>
        <taxon>Dikarya</taxon>
        <taxon>Ascomycota</taxon>
        <taxon>Pezizomycotina</taxon>
        <taxon>Eurotiomycetes</taxon>
        <taxon>Eurotiomycetidae</taxon>
        <taxon>Eurotiales</taxon>
        <taxon>Aspergillaceae</taxon>
        <taxon>Aspergillus</taxon>
        <taxon>Aspergillus subgen. Nidulantes</taxon>
    </lineage>
</organism>
<dbReference type="Proteomes" id="UP001610444">
    <property type="component" value="Unassembled WGS sequence"/>
</dbReference>
<comment type="caution">
    <text evidence="2">The sequence shown here is derived from an EMBL/GenBank/DDBJ whole genome shotgun (WGS) entry which is preliminary data.</text>
</comment>
<sequence length="122" mass="13466">MATETAAVHYVLLTNGRRFTYTSNEATTAEQVPCIEVSRTRSYSLADRKAVEGEVRAAAHDIEFFCITSHGVPLGQTADVIEQAKHFFAQLLARKMEVPTDLIPSEYCGCHAMEQYNPNGLG</sequence>
<dbReference type="SUPFAM" id="SSF51197">
    <property type="entry name" value="Clavaminate synthase-like"/>
    <property type="match status" value="1"/>
</dbReference>
<evidence type="ECO:0000313" key="3">
    <source>
        <dbReference type="Proteomes" id="UP001610444"/>
    </source>
</evidence>
<dbReference type="RefSeq" id="XP_070906064.1">
    <property type="nucleotide sequence ID" value="XM_071036462.1"/>
</dbReference>
<evidence type="ECO:0000313" key="2">
    <source>
        <dbReference type="EMBL" id="KAL2861974.1"/>
    </source>
</evidence>
<dbReference type="GeneID" id="98151626"/>
<name>A0ABR4LCW8_9EURO</name>
<keyword evidence="3" id="KW-1185">Reference proteome</keyword>
<dbReference type="EMBL" id="JBFXLR010000001">
    <property type="protein sequence ID" value="KAL2861974.1"/>
    <property type="molecule type" value="Genomic_DNA"/>
</dbReference>
<dbReference type="Pfam" id="PF14226">
    <property type="entry name" value="DIOX_N"/>
    <property type="match status" value="1"/>
</dbReference>
<dbReference type="Gene3D" id="2.60.120.330">
    <property type="entry name" value="B-lactam Antibiotic, Isopenicillin N Synthase, Chain"/>
    <property type="match status" value="1"/>
</dbReference>
<protein>
    <recommendedName>
        <fullName evidence="1">Non-haem dioxygenase N-terminal domain-containing protein</fullName>
    </recommendedName>
</protein>